<feature type="non-terminal residue" evidence="1">
    <location>
        <position position="1"/>
    </location>
</feature>
<organism evidence="1 2">
    <name type="scientific">Datura stramonium</name>
    <name type="common">Jimsonweed</name>
    <name type="synonym">Common thornapple</name>
    <dbReference type="NCBI Taxonomy" id="4076"/>
    <lineage>
        <taxon>Eukaryota</taxon>
        <taxon>Viridiplantae</taxon>
        <taxon>Streptophyta</taxon>
        <taxon>Embryophyta</taxon>
        <taxon>Tracheophyta</taxon>
        <taxon>Spermatophyta</taxon>
        <taxon>Magnoliopsida</taxon>
        <taxon>eudicotyledons</taxon>
        <taxon>Gunneridae</taxon>
        <taxon>Pentapetalae</taxon>
        <taxon>asterids</taxon>
        <taxon>lamiids</taxon>
        <taxon>Solanales</taxon>
        <taxon>Solanaceae</taxon>
        <taxon>Solanoideae</taxon>
        <taxon>Datureae</taxon>
        <taxon>Datura</taxon>
    </lineage>
</organism>
<feature type="non-terminal residue" evidence="1">
    <location>
        <position position="72"/>
    </location>
</feature>
<evidence type="ECO:0000313" key="2">
    <source>
        <dbReference type="Proteomes" id="UP000823775"/>
    </source>
</evidence>
<dbReference type="Proteomes" id="UP000823775">
    <property type="component" value="Unassembled WGS sequence"/>
</dbReference>
<sequence length="72" mass="8218">EDIINLKVGETILTGKRYKHVYTADISSVSKEDWICLSVMDSDLFLWHKALDMQVSETGIDIESDAKSRDEK</sequence>
<reference evidence="1 2" key="1">
    <citation type="journal article" date="2021" name="BMC Genomics">
        <title>Datura genome reveals duplications of psychoactive alkaloid biosynthetic genes and high mutation rate following tissue culture.</title>
        <authorList>
            <person name="Rajewski A."/>
            <person name="Carter-House D."/>
            <person name="Stajich J."/>
            <person name="Litt A."/>
        </authorList>
    </citation>
    <scope>NUCLEOTIDE SEQUENCE [LARGE SCALE GENOMIC DNA]</scope>
    <source>
        <strain evidence="1">AR-01</strain>
    </source>
</reference>
<dbReference type="EMBL" id="JACEIK010005434">
    <property type="protein sequence ID" value="MCE0481500.1"/>
    <property type="molecule type" value="Genomic_DNA"/>
</dbReference>
<proteinExistence type="predicted"/>
<keyword evidence="2" id="KW-1185">Reference proteome</keyword>
<comment type="caution">
    <text evidence="1">The sequence shown here is derived from an EMBL/GenBank/DDBJ whole genome shotgun (WGS) entry which is preliminary data.</text>
</comment>
<accession>A0ABS8VME0</accession>
<evidence type="ECO:0000313" key="1">
    <source>
        <dbReference type="EMBL" id="MCE0481500.1"/>
    </source>
</evidence>
<name>A0ABS8VME0_DATST</name>
<protein>
    <submittedName>
        <fullName evidence="1">Uncharacterized protein</fullName>
    </submittedName>
</protein>
<gene>
    <name evidence="1" type="ORF">HAX54_039298</name>
</gene>